<dbReference type="Pfam" id="PF20444">
    <property type="entry name" value="DUF6703"/>
    <property type="match status" value="1"/>
</dbReference>
<proteinExistence type="predicted"/>
<accession>A0A1H3RLB7</accession>
<dbReference type="RefSeq" id="WP_091559605.1">
    <property type="nucleotide sequence ID" value="NZ_FNPH01000008.1"/>
</dbReference>
<evidence type="ECO:0000256" key="1">
    <source>
        <dbReference type="SAM" id="Phobius"/>
    </source>
</evidence>
<evidence type="ECO:0000313" key="2">
    <source>
        <dbReference type="EMBL" id="SDZ25699.1"/>
    </source>
</evidence>
<feature type="transmembrane region" description="Helical" evidence="1">
    <location>
        <begin position="15"/>
        <end position="34"/>
    </location>
</feature>
<keyword evidence="3" id="KW-1185">Reference proteome</keyword>
<name>A0A1H3RLB7_9ACTN</name>
<protein>
    <submittedName>
        <fullName evidence="2">Uncharacterized protein</fullName>
    </submittedName>
</protein>
<feature type="transmembrane region" description="Helical" evidence="1">
    <location>
        <begin position="41"/>
        <end position="61"/>
    </location>
</feature>
<reference evidence="3" key="1">
    <citation type="submission" date="2016-10" db="EMBL/GenBank/DDBJ databases">
        <authorList>
            <person name="Varghese N."/>
            <person name="Submissions S."/>
        </authorList>
    </citation>
    <scope>NUCLEOTIDE SEQUENCE [LARGE SCALE GENOMIC DNA]</scope>
    <source>
        <strain evidence="3">DSM 45245</strain>
    </source>
</reference>
<evidence type="ECO:0000313" key="3">
    <source>
        <dbReference type="Proteomes" id="UP000242415"/>
    </source>
</evidence>
<dbReference type="EMBL" id="FNPH01000008">
    <property type="protein sequence ID" value="SDZ25699.1"/>
    <property type="molecule type" value="Genomic_DNA"/>
</dbReference>
<keyword evidence="1" id="KW-1133">Transmembrane helix</keyword>
<keyword evidence="1" id="KW-0812">Transmembrane</keyword>
<dbReference type="Proteomes" id="UP000242415">
    <property type="component" value="Unassembled WGS sequence"/>
</dbReference>
<dbReference type="AlphaFoldDB" id="A0A1H3RLB7"/>
<dbReference type="InterPro" id="IPR046549">
    <property type="entry name" value="DUF6703"/>
</dbReference>
<organism evidence="2 3">
    <name type="scientific">Micromonospora pattaloongensis</name>
    <dbReference type="NCBI Taxonomy" id="405436"/>
    <lineage>
        <taxon>Bacteria</taxon>
        <taxon>Bacillati</taxon>
        <taxon>Actinomycetota</taxon>
        <taxon>Actinomycetes</taxon>
        <taxon>Micromonosporales</taxon>
        <taxon>Micromonosporaceae</taxon>
        <taxon>Micromonospora</taxon>
    </lineage>
</organism>
<dbReference type="STRING" id="405436.SAMN05444365_10883"/>
<keyword evidence="1" id="KW-0472">Membrane</keyword>
<sequence length="85" mass="8659">MQPTQNGPLSRFGRVNPTAAFLGTLALVLAGLFAPGIIGGALLLVLAGAVAALLVATWSAHPPRARLPRVLVLTVLVTAALVKIL</sequence>
<gene>
    <name evidence="2" type="ORF">SAMN05444365_10883</name>
</gene>
<feature type="transmembrane region" description="Helical" evidence="1">
    <location>
        <begin position="67"/>
        <end position="84"/>
    </location>
</feature>